<organism evidence="2 3">
    <name type="scientific">Pleurodeles waltl</name>
    <name type="common">Iberian ribbed newt</name>
    <dbReference type="NCBI Taxonomy" id="8319"/>
    <lineage>
        <taxon>Eukaryota</taxon>
        <taxon>Metazoa</taxon>
        <taxon>Chordata</taxon>
        <taxon>Craniata</taxon>
        <taxon>Vertebrata</taxon>
        <taxon>Euteleostomi</taxon>
        <taxon>Amphibia</taxon>
        <taxon>Batrachia</taxon>
        <taxon>Caudata</taxon>
        <taxon>Salamandroidea</taxon>
        <taxon>Salamandridae</taxon>
        <taxon>Pleurodelinae</taxon>
        <taxon>Pleurodeles</taxon>
    </lineage>
</organism>
<proteinExistence type="predicted"/>
<evidence type="ECO:0000256" key="1">
    <source>
        <dbReference type="SAM" id="Phobius"/>
    </source>
</evidence>
<gene>
    <name evidence="2" type="ORF">NDU88_000220</name>
</gene>
<dbReference type="AlphaFoldDB" id="A0AAV7KSX7"/>
<dbReference type="Proteomes" id="UP001066276">
    <property type="component" value="Chromosome 12"/>
</dbReference>
<keyword evidence="1" id="KW-0812">Transmembrane</keyword>
<keyword evidence="1" id="KW-1133">Transmembrane helix</keyword>
<reference evidence="2" key="1">
    <citation type="journal article" date="2022" name="bioRxiv">
        <title>Sequencing and chromosome-scale assembly of the giantPleurodeles waltlgenome.</title>
        <authorList>
            <person name="Brown T."/>
            <person name="Elewa A."/>
            <person name="Iarovenko S."/>
            <person name="Subramanian E."/>
            <person name="Araus A.J."/>
            <person name="Petzold A."/>
            <person name="Susuki M."/>
            <person name="Suzuki K.-i.T."/>
            <person name="Hayashi T."/>
            <person name="Toyoda A."/>
            <person name="Oliveira C."/>
            <person name="Osipova E."/>
            <person name="Leigh N.D."/>
            <person name="Simon A."/>
            <person name="Yun M.H."/>
        </authorList>
    </citation>
    <scope>NUCLEOTIDE SEQUENCE</scope>
    <source>
        <strain evidence="2">20211129_DDA</strain>
        <tissue evidence="2">Liver</tissue>
    </source>
</reference>
<accession>A0AAV7KSX7</accession>
<feature type="transmembrane region" description="Helical" evidence="1">
    <location>
        <begin position="12"/>
        <end position="30"/>
    </location>
</feature>
<dbReference type="EMBL" id="JANPWB010000016">
    <property type="protein sequence ID" value="KAJ1079998.1"/>
    <property type="molecule type" value="Genomic_DNA"/>
</dbReference>
<keyword evidence="3" id="KW-1185">Reference proteome</keyword>
<sequence length="144" mass="16750">MEASVVVRFPPWICLAYTFILGAIALFLSLQVGRFLWLRWSLCAEQEHMEGHGRRASPERDPELENEEQFLRDIHEILRVVRDEIQEVLSQMERCKHCHERDTPYDNRPVLRRSCSLGPYPTHAKVRSQLCSCCAEKLNAGAQE</sequence>
<comment type="caution">
    <text evidence="2">The sequence shown here is derived from an EMBL/GenBank/DDBJ whole genome shotgun (WGS) entry which is preliminary data.</text>
</comment>
<name>A0AAV7KSX7_PLEWA</name>
<keyword evidence="1" id="KW-0472">Membrane</keyword>
<protein>
    <submittedName>
        <fullName evidence="2">Uncharacterized protein</fullName>
    </submittedName>
</protein>
<evidence type="ECO:0000313" key="2">
    <source>
        <dbReference type="EMBL" id="KAJ1079998.1"/>
    </source>
</evidence>
<evidence type="ECO:0000313" key="3">
    <source>
        <dbReference type="Proteomes" id="UP001066276"/>
    </source>
</evidence>